<keyword evidence="2" id="KW-0268">Exocytosis</keyword>
<sequence>MFSKQAPELALPDLSTDLQDEHDWKVGSLKIFDIPLNVATIAIEPISRLLAVGTSEGTVHIFGRPGVECKIKLPQPSQVRFLQFAISTYNLVCLDGENQMHVYNLLEFGKPKYVTSARFDTINSITVSPSHTHIFLATQHGDIKTYDLGCLRKSQYFMPNLWKLYEEKMAASGVPTLTPPDPLAVEAVDVVIHPRNLDLLFVAYAGGIILTDLTERSTIRAYELLLQPGTPGGAGYYAADLLSHRRSMVTSVAVHPSGHFFAAGYADGSVAFWAVDDDNKPLLVRTLYDLDVNILDPDKFDSRLANQNTTSTHASPEPIFKLSWSGFPSSDPRGGDTILTILGGLTADKPPGLTAFLLPPFNPPEAPADPPAPANTVHPFYRNAMCQSLVPKKTFFYETRGLVQDYLLLPHTTPHFAGNFDPYAILLIIEVDATRTVEAYQYPPGFIEVVQAPTNDEISTENSNPLSSGLLSPPPPAPLPKSPRHMNYTPVTLRTPFPLLSGNAGIIGGQLLSLEKDVYQGFITNNISSDRSLNLKGGCAYAETTSEMKLLKYQPHRLLVTYNQDLSVRFFDFSSQLLLSNPTSNSLLENDWPEALPKFTISLAEVFDDSRIADLLITPIHKTSIQSVDVAQEAQECAIALTSGEVLVYHPRESRSSPSSPNISSDAQIVMLDHVYSPPGSDMVPFFMLTSEKGPVETFALSDIGFLAVSYQNGALVILDMRGPRIMYASEKAKKGRHSVIILPQVHLPVAGGSINPISLGHDSGVDIIRSLTWTVGSLEKDPRLSVRLIAVHQSGDAELYTLAYSGSPKAWNIAGEPAAIKAVVDPIANGTFVLDKKTGAPWKADRGRFAGSFQNVVSFDLSGRPVQPQCILVSVGAKGARSYLNITGERISKVEWGNKVGNVQTAHIIEHMGSRALVVQTDRRDGLIYSLPYLEYICTVHIPVITTIPVTIDNTGDFIAFVPYAKSKSNAPIQSLIYGTLFNTRRFCLPPDIDFASTQGTVPPQPQPVSPGPASLLGSWFSYRQTLSGDQIDELLGGPDRPIIPKNSSTLERETSAGQESAAGSTAASIAAGAAAVQSSIYNRLTSAMSERGQILGDLEERFNSLEEGSRNMVAQAKKMAAQQTAKSWFGF</sequence>
<dbReference type="InterPro" id="IPR001680">
    <property type="entry name" value="WD40_rpt"/>
</dbReference>
<dbReference type="InterPro" id="IPR015943">
    <property type="entry name" value="WD40/YVTN_repeat-like_dom_sf"/>
</dbReference>
<dbReference type="InterPro" id="IPR036322">
    <property type="entry name" value="WD40_repeat_dom_sf"/>
</dbReference>
<feature type="compositionally biased region" description="Pro residues" evidence="4">
    <location>
        <begin position="472"/>
        <end position="481"/>
    </location>
</feature>
<dbReference type="CDD" id="cd15873">
    <property type="entry name" value="R-SNARE_STXBP5_6"/>
    <property type="match status" value="1"/>
</dbReference>
<organism evidence="6 7">
    <name type="scientific">Pholiota conissans</name>
    <dbReference type="NCBI Taxonomy" id="109636"/>
    <lineage>
        <taxon>Eukaryota</taxon>
        <taxon>Fungi</taxon>
        <taxon>Dikarya</taxon>
        <taxon>Basidiomycota</taxon>
        <taxon>Agaricomycotina</taxon>
        <taxon>Agaricomycetes</taxon>
        <taxon>Agaricomycetidae</taxon>
        <taxon>Agaricales</taxon>
        <taxon>Agaricineae</taxon>
        <taxon>Strophariaceae</taxon>
        <taxon>Pholiota</taxon>
    </lineage>
</organism>
<protein>
    <recommendedName>
        <fullName evidence="5">Lethal giant larvae (Lgl)-like C-terminal domain-containing protein</fullName>
    </recommendedName>
</protein>
<dbReference type="GO" id="GO:0006893">
    <property type="term" value="P:Golgi to plasma membrane transport"/>
    <property type="evidence" value="ECO:0007669"/>
    <property type="project" value="TreeGrafter"/>
</dbReference>
<evidence type="ECO:0000313" key="7">
    <source>
        <dbReference type="Proteomes" id="UP000807469"/>
    </source>
</evidence>
<dbReference type="Pfam" id="PF08596">
    <property type="entry name" value="Lgl_C"/>
    <property type="match status" value="1"/>
</dbReference>
<dbReference type="GO" id="GO:0045159">
    <property type="term" value="F:myosin II binding"/>
    <property type="evidence" value="ECO:0007669"/>
    <property type="project" value="TreeGrafter"/>
</dbReference>
<comment type="similarity">
    <text evidence="1">Belongs to the WD repeat L(2)GL family.</text>
</comment>
<accession>A0A9P5ZGA3</accession>
<dbReference type="Pfam" id="PF00400">
    <property type="entry name" value="WD40"/>
    <property type="match status" value="1"/>
</dbReference>
<evidence type="ECO:0000256" key="4">
    <source>
        <dbReference type="SAM" id="MobiDB-lite"/>
    </source>
</evidence>
<dbReference type="Gene3D" id="2.130.10.10">
    <property type="entry name" value="YVTN repeat-like/Quinoprotein amine dehydrogenase"/>
    <property type="match status" value="2"/>
</dbReference>
<dbReference type="GO" id="GO:0019905">
    <property type="term" value="F:syntaxin binding"/>
    <property type="evidence" value="ECO:0007669"/>
    <property type="project" value="TreeGrafter"/>
</dbReference>
<reference evidence="6" key="1">
    <citation type="submission" date="2020-11" db="EMBL/GenBank/DDBJ databases">
        <authorList>
            <consortium name="DOE Joint Genome Institute"/>
            <person name="Ahrendt S."/>
            <person name="Riley R."/>
            <person name="Andreopoulos W."/>
            <person name="Labutti K."/>
            <person name="Pangilinan J."/>
            <person name="Ruiz-Duenas F.J."/>
            <person name="Barrasa J.M."/>
            <person name="Sanchez-Garcia M."/>
            <person name="Camarero S."/>
            <person name="Miyauchi S."/>
            <person name="Serrano A."/>
            <person name="Linde D."/>
            <person name="Babiker R."/>
            <person name="Drula E."/>
            <person name="Ayuso-Fernandez I."/>
            <person name="Pacheco R."/>
            <person name="Padilla G."/>
            <person name="Ferreira P."/>
            <person name="Barriuso J."/>
            <person name="Kellner H."/>
            <person name="Castanera R."/>
            <person name="Alfaro M."/>
            <person name="Ramirez L."/>
            <person name="Pisabarro A.G."/>
            <person name="Kuo A."/>
            <person name="Tritt A."/>
            <person name="Lipzen A."/>
            <person name="He G."/>
            <person name="Yan M."/>
            <person name="Ng V."/>
            <person name="Cullen D."/>
            <person name="Martin F."/>
            <person name="Rosso M.-N."/>
            <person name="Henrissat B."/>
            <person name="Hibbett D."/>
            <person name="Martinez A.T."/>
            <person name="Grigoriev I.V."/>
        </authorList>
    </citation>
    <scope>NUCLEOTIDE SEQUENCE</scope>
    <source>
        <strain evidence="6">CIRM-BRFM 674</strain>
    </source>
</reference>
<name>A0A9P5ZGA3_9AGAR</name>
<feature type="region of interest" description="Disordered" evidence="4">
    <location>
        <begin position="1035"/>
        <end position="1064"/>
    </location>
</feature>
<keyword evidence="7" id="KW-1185">Reference proteome</keyword>
<keyword evidence="3" id="KW-0853">WD repeat</keyword>
<dbReference type="PANTHER" id="PTHR10241">
    <property type="entry name" value="LETHAL 2 GIANT LARVAE PROTEIN"/>
    <property type="match status" value="1"/>
</dbReference>
<proteinExistence type="inferred from homology"/>
<dbReference type="AlphaFoldDB" id="A0A9P5ZGA3"/>
<evidence type="ECO:0000256" key="3">
    <source>
        <dbReference type="PROSITE-ProRule" id="PRU00221"/>
    </source>
</evidence>
<evidence type="ECO:0000256" key="2">
    <source>
        <dbReference type="ARBA" id="ARBA00022483"/>
    </source>
</evidence>
<dbReference type="InterPro" id="IPR013905">
    <property type="entry name" value="Lgl_C_dom"/>
</dbReference>
<dbReference type="EMBL" id="MU155130">
    <property type="protein sequence ID" value="KAF9486583.1"/>
    <property type="molecule type" value="Genomic_DNA"/>
</dbReference>
<dbReference type="GO" id="GO:0005737">
    <property type="term" value="C:cytoplasm"/>
    <property type="evidence" value="ECO:0007669"/>
    <property type="project" value="TreeGrafter"/>
</dbReference>
<dbReference type="PANTHER" id="PTHR10241:SF25">
    <property type="entry name" value="TOMOSYN, ISOFORM C"/>
    <property type="match status" value="1"/>
</dbReference>
<feature type="domain" description="Lethal giant larvae (Lgl)-like C-terminal" evidence="5">
    <location>
        <begin position="624"/>
        <end position="1043"/>
    </location>
</feature>
<evidence type="ECO:0000256" key="1">
    <source>
        <dbReference type="ARBA" id="ARBA00008070"/>
    </source>
</evidence>
<dbReference type="GO" id="GO:0005096">
    <property type="term" value="F:GTPase activator activity"/>
    <property type="evidence" value="ECO:0007669"/>
    <property type="project" value="TreeGrafter"/>
</dbReference>
<feature type="region of interest" description="Disordered" evidence="4">
    <location>
        <begin position="457"/>
        <end position="483"/>
    </location>
</feature>
<comment type="caution">
    <text evidence="6">The sequence shown here is derived from an EMBL/GenBank/DDBJ whole genome shotgun (WGS) entry which is preliminary data.</text>
</comment>
<dbReference type="GO" id="GO:0006887">
    <property type="term" value="P:exocytosis"/>
    <property type="evidence" value="ECO:0007669"/>
    <property type="project" value="UniProtKB-KW"/>
</dbReference>
<gene>
    <name evidence="6" type="ORF">BDN70DRAFT_846519</name>
</gene>
<dbReference type="GO" id="GO:0005886">
    <property type="term" value="C:plasma membrane"/>
    <property type="evidence" value="ECO:0007669"/>
    <property type="project" value="TreeGrafter"/>
</dbReference>
<dbReference type="SMART" id="SM00320">
    <property type="entry name" value="WD40"/>
    <property type="match status" value="4"/>
</dbReference>
<dbReference type="PROSITE" id="PS50082">
    <property type="entry name" value="WD_REPEATS_2"/>
    <property type="match status" value="1"/>
</dbReference>
<dbReference type="SUPFAM" id="SSF50978">
    <property type="entry name" value="WD40 repeat-like"/>
    <property type="match status" value="2"/>
</dbReference>
<dbReference type="OrthoDB" id="19944at2759"/>
<dbReference type="Proteomes" id="UP000807469">
    <property type="component" value="Unassembled WGS sequence"/>
</dbReference>
<feature type="repeat" description="WD" evidence="3">
    <location>
        <begin position="242"/>
        <end position="283"/>
    </location>
</feature>
<evidence type="ECO:0000259" key="5">
    <source>
        <dbReference type="Pfam" id="PF08596"/>
    </source>
</evidence>
<evidence type="ECO:0000313" key="6">
    <source>
        <dbReference type="EMBL" id="KAF9486583.1"/>
    </source>
</evidence>